<feature type="compositionally biased region" description="Low complexity" evidence="1">
    <location>
        <begin position="47"/>
        <end position="58"/>
    </location>
</feature>
<gene>
    <name evidence="2" type="ORF">TCEB3V08_LOCUS799</name>
</gene>
<sequence length="131" mass="14174">MSNEGKFCQLFVQRSWINDLGPPPIIVRCGLLAWTIPGMDSLQVAQSESSKSSSRSTSPCRPFAGSHSSHHLTTTTTSTTAVVTSAPHTPHITAPQNVSTAQALQVRSQVRYPCSQFLLSMGQTLPEYLCV</sequence>
<dbReference type="AlphaFoldDB" id="A0A7R9C9U7"/>
<evidence type="ECO:0000256" key="1">
    <source>
        <dbReference type="SAM" id="MobiDB-lite"/>
    </source>
</evidence>
<name>A0A7R9C9U7_TIMCR</name>
<evidence type="ECO:0000313" key="2">
    <source>
        <dbReference type="EMBL" id="CAD7392791.1"/>
    </source>
</evidence>
<dbReference type="EMBL" id="OC316591">
    <property type="protein sequence ID" value="CAD7392791.1"/>
    <property type="molecule type" value="Genomic_DNA"/>
</dbReference>
<protein>
    <submittedName>
        <fullName evidence="2">Uncharacterized protein</fullName>
    </submittedName>
</protein>
<feature type="region of interest" description="Disordered" evidence="1">
    <location>
        <begin position="45"/>
        <end position="82"/>
    </location>
</feature>
<feature type="compositionally biased region" description="Low complexity" evidence="1">
    <location>
        <begin position="71"/>
        <end position="82"/>
    </location>
</feature>
<reference evidence="2" key="1">
    <citation type="submission" date="2020-11" db="EMBL/GenBank/DDBJ databases">
        <authorList>
            <person name="Tran Van P."/>
        </authorList>
    </citation>
    <scope>NUCLEOTIDE SEQUENCE</scope>
</reference>
<organism evidence="2">
    <name type="scientific">Timema cristinae</name>
    <name type="common">Walking stick</name>
    <dbReference type="NCBI Taxonomy" id="61476"/>
    <lineage>
        <taxon>Eukaryota</taxon>
        <taxon>Metazoa</taxon>
        <taxon>Ecdysozoa</taxon>
        <taxon>Arthropoda</taxon>
        <taxon>Hexapoda</taxon>
        <taxon>Insecta</taxon>
        <taxon>Pterygota</taxon>
        <taxon>Neoptera</taxon>
        <taxon>Polyneoptera</taxon>
        <taxon>Phasmatodea</taxon>
        <taxon>Timematodea</taxon>
        <taxon>Timematoidea</taxon>
        <taxon>Timematidae</taxon>
        <taxon>Timema</taxon>
    </lineage>
</organism>
<proteinExistence type="predicted"/>
<accession>A0A7R9C9U7</accession>